<dbReference type="EMBL" id="JACSPV010000012">
    <property type="protein sequence ID" value="MBD8005237.1"/>
    <property type="molecule type" value="Genomic_DNA"/>
</dbReference>
<proteinExistence type="inferred from homology"/>
<evidence type="ECO:0000259" key="7">
    <source>
        <dbReference type="SMART" id="SM00062"/>
    </source>
</evidence>
<name>A0ABR8VKE0_9BACI</name>
<accession>A0ABR8VKE0</accession>
<dbReference type="Gene3D" id="3.40.190.10">
    <property type="entry name" value="Periplasmic binding protein-like II"/>
    <property type="match status" value="2"/>
</dbReference>
<evidence type="ECO:0000313" key="9">
    <source>
        <dbReference type="EMBL" id="MBD8005237.1"/>
    </source>
</evidence>
<dbReference type="CDD" id="cd13624">
    <property type="entry name" value="PBP2_Arg_Lys_His"/>
    <property type="match status" value="1"/>
</dbReference>
<dbReference type="PROSITE" id="PS51257">
    <property type="entry name" value="PROKAR_LIPOPROTEIN"/>
    <property type="match status" value="1"/>
</dbReference>
<dbReference type="Proteomes" id="UP000648182">
    <property type="component" value="Unassembled WGS sequence"/>
</dbReference>
<keyword evidence="3" id="KW-0732">Signal</keyword>
<keyword evidence="10" id="KW-1185">Reference proteome</keyword>
<dbReference type="PROSITE" id="PS01039">
    <property type="entry name" value="SBP_BACTERIAL_3"/>
    <property type="match status" value="1"/>
</dbReference>
<evidence type="ECO:0000256" key="3">
    <source>
        <dbReference type="ARBA" id="ARBA00022729"/>
    </source>
</evidence>
<evidence type="ECO:0000256" key="6">
    <source>
        <dbReference type="RuleBase" id="RU003744"/>
    </source>
</evidence>
<evidence type="ECO:0000259" key="8">
    <source>
        <dbReference type="SMART" id="SM00079"/>
    </source>
</evidence>
<feature type="domain" description="Solute-binding protein family 3/N-terminal" evidence="7">
    <location>
        <begin position="41"/>
        <end position="264"/>
    </location>
</feature>
<dbReference type="PANTHER" id="PTHR35936:SF17">
    <property type="entry name" value="ARGININE-BINDING EXTRACELLULAR PROTEIN ARTP"/>
    <property type="match status" value="1"/>
</dbReference>
<comment type="similarity">
    <text evidence="2 6">Belongs to the bacterial solute-binding protein 3 family.</text>
</comment>
<evidence type="ECO:0000256" key="2">
    <source>
        <dbReference type="ARBA" id="ARBA00010333"/>
    </source>
</evidence>
<dbReference type="PANTHER" id="PTHR35936">
    <property type="entry name" value="MEMBRANE-BOUND LYTIC MUREIN TRANSGLYCOSYLASE F"/>
    <property type="match status" value="1"/>
</dbReference>
<organism evidence="9 10">
    <name type="scientific">Bacillus norwichensis</name>
    <dbReference type="NCBI Taxonomy" id="2762217"/>
    <lineage>
        <taxon>Bacteria</taxon>
        <taxon>Bacillati</taxon>
        <taxon>Bacillota</taxon>
        <taxon>Bacilli</taxon>
        <taxon>Bacillales</taxon>
        <taxon>Bacillaceae</taxon>
        <taxon>Bacillus</taxon>
    </lineage>
</organism>
<comment type="subcellular location">
    <subcellularLocation>
        <location evidence="1">Cell membrane</location>
        <topology evidence="1">Lipid-anchor</topology>
    </subcellularLocation>
</comment>
<gene>
    <name evidence="9" type="ORF">H9631_09105</name>
</gene>
<protein>
    <submittedName>
        <fullName evidence="9">Basic amino acid ABC transporter substrate-binding protein</fullName>
    </submittedName>
</protein>
<evidence type="ECO:0000313" key="10">
    <source>
        <dbReference type="Proteomes" id="UP000648182"/>
    </source>
</evidence>
<evidence type="ECO:0000256" key="5">
    <source>
        <dbReference type="ARBA" id="ARBA00023288"/>
    </source>
</evidence>
<comment type="caution">
    <text evidence="9">The sequence shown here is derived from an EMBL/GenBank/DDBJ whole genome shotgun (WGS) entry which is preliminary data.</text>
</comment>
<reference evidence="9 10" key="1">
    <citation type="submission" date="2020-08" db="EMBL/GenBank/DDBJ databases">
        <title>A Genomic Blueprint of the Chicken Gut Microbiome.</title>
        <authorList>
            <person name="Gilroy R."/>
            <person name="Ravi A."/>
            <person name="Getino M."/>
            <person name="Pursley I."/>
            <person name="Horton D.L."/>
            <person name="Alikhan N.-F."/>
            <person name="Baker D."/>
            <person name="Gharbi K."/>
            <person name="Hall N."/>
            <person name="Watson M."/>
            <person name="Adriaenssens E.M."/>
            <person name="Foster-Nyarko E."/>
            <person name="Jarju S."/>
            <person name="Secka A."/>
            <person name="Antonio M."/>
            <person name="Oren A."/>
            <person name="Chaudhuri R."/>
            <person name="La Ragione R.M."/>
            <person name="Hildebrand F."/>
            <person name="Pallen M.J."/>
        </authorList>
    </citation>
    <scope>NUCLEOTIDE SEQUENCE [LARGE SCALE GENOMIC DNA]</scope>
    <source>
        <strain evidence="9 10">Sa1BUA2</strain>
    </source>
</reference>
<sequence length="276" mass="29942">MKKTLLSIIAGSALVLSACGSGETKKDSSDKSGAKTEEAKVLNVGTEATFAPFEFMDKGEVTGFDVDLLNAVAEEAGYEVKIENTGWDAMFAGLQSKQLDIGMAGVTITDERVESYDFSNPYFESKTMIAFKEGKVDIKNAKDLKGKKLGVQNGTTGQFAAEKVVGKNSADISKYETAALMFQALQGDNVQAAVTDIAVALEYQKKNPDAGIQTVADDKEFESEYYGIVFPKDSDLVDEFDSALSTIIDNGKYADIYKKWFDKEPDVEALKKAAEK</sequence>
<dbReference type="SMART" id="SM00062">
    <property type="entry name" value="PBPb"/>
    <property type="match status" value="1"/>
</dbReference>
<evidence type="ECO:0000256" key="1">
    <source>
        <dbReference type="ARBA" id="ARBA00004193"/>
    </source>
</evidence>
<evidence type="ECO:0000256" key="4">
    <source>
        <dbReference type="ARBA" id="ARBA00023139"/>
    </source>
</evidence>
<dbReference type="SMART" id="SM00079">
    <property type="entry name" value="PBPe"/>
    <property type="match status" value="1"/>
</dbReference>
<dbReference type="InterPro" id="IPR001638">
    <property type="entry name" value="Solute-binding_3/MltF_N"/>
</dbReference>
<feature type="domain" description="Ionotropic glutamate receptor C-terminal" evidence="8">
    <location>
        <begin position="41"/>
        <end position="263"/>
    </location>
</feature>
<dbReference type="SUPFAM" id="SSF53850">
    <property type="entry name" value="Periplasmic binding protein-like II"/>
    <property type="match status" value="1"/>
</dbReference>
<dbReference type="InterPro" id="IPR001320">
    <property type="entry name" value="Iontro_rcpt_C"/>
</dbReference>
<dbReference type="Pfam" id="PF00497">
    <property type="entry name" value="SBP_bac_3"/>
    <property type="match status" value="1"/>
</dbReference>
<keyword evidence="5" id="KW-0449">Lipoprotein</keyword>
<keyword evidence="4" id="KW-0564">Palmitate</keyword>
<dbReference type="InterPro" id="IPR018313">
    <property type="entry name" value="SBP_3_CS"/>
</dbReference>